<dbReference type="GeneID" id="19203275"/>
<protein>
    <submittedName>
        <fullName evidence="1">Uncharacterized protein</fullName>
    </submittedName>
</protein>
<dbReference type="RefSeq" id="XP_007769419.1">
    <property type="nucleotide sequence ID" value="XM_007771229.1"/>
</dbReference>
<reference evidence="2" key="1">
    <citation type="journal article" date="2012" name="Science">
        <title>The Paleozoic origin of enzymatic lignin decomposition reconstructed from 31 fungal genomes.</title>
        <authorList>
            <person name="Floudas D."/>
            <person name="Binder M."/>
            <person name="Riley R."/>
            <person name="Barry K."/>
            <person name="Blanchette R.A."/>
            <person name="Henrissat B."/>
            <person name="Martinez A.T."/>
            <person name="Otillar R."/>
            <person name="Spatafora J.W."/>
            <person name="Yadav J.S."/>
            <person name="Aerts A."/>
            <person name="Benoit I."/>
            <person name="Boyd A."/>
            <person name="Carlson A."/>
            <person name="Copeland A."/>
            <person name="Coutinho P.M."/>
            <person name="de Vries R.P."/>
            <person name="Ferreira P."/>
            <person name="Findley K."/>
            <person name="Foster B."/>
            <person name="Gaskell J."/>
            <person name="Glotzer D."/>
            <person name="Gorecki P."/>
            <person name="Heitman J."/>
            <person name="Hesse C."/>
            <person name="Hori C."/>
            <person name="Igarashi K."/>
            <person name="Jurgens J.A."/>
            <person name="Kallen N."/>
            <person name="Kersten P."/>
            <person name="Kohler A."/>
            <person name="Kuees U."/>
            <person name="Kumar T.K.A."/>
            <person name="Kuo A."/>
            <person name="LaButti K."/>
            <person name="Larrondo L.F."/>
            <person name="Lindquist E."/>
            <person name="Ling A."/>
            <person name="Lombard V."/>
            <person name="Lucas S."/>
            <person name="Lundell T."/>
            <person name="Martin R."/>
            <person name="McLaughlin D.J."/>
            <person name="Morgenstern I."/>
            <person name="Morin E."/>
            <person name="Murat C."/>
            <person name="Nagy L.G."/>
            <person name="Nolan M."/>
            <person name="Ohm R.A."/>
            <person name="Patyshakuliyeva A."/>
            <person name="Rokas A."/>
            <person name="Ruiz-Duenas F.J."/>
            <person name="Sabat G."/>
            <person name="Salamov A."/>
            <person name="Samejima M."/>
            <person name="Schmutz J."/>
            <person name="Slot J.C."/>
            <person name="St John F."/>
            <person name="Stenlid J."/>
            <person name="Sun H."/>
            <person name="Sun S."/>
            <person name="Syed K."/>
            <person name="Tsang A."/>
            <person name="Wiebenga A."/>
            <person name="Young D."/>
            <person name="Pisabarro A."/>
            <person name="Eastwood D.C."/>
            <person name="Martin F."/>
            <person name="Cullen D."/>
            <person name="Grigoriev I.V."/>
            <person name="Hibbett D.S."/>
        </authorList>
    </citation>
    <scope>NUCLEOTIDE SEQUENCE [LARGE SCALE GENOMIC DNA]</scope>
    <source>
        <strain evidence="2">RWD-64-598 SS2</strain>
    </source>
</reference>
<accession>A0A5M3MMZ2</accession>
<organism evidence="1 2">
    <name type="scientific">Coniophora puteana (strain RWD-64-598)</name>
    <name type="common">Brown rot fungus</name>
    <dbReference type="NCBI Taxonomy" id="741705"/>
    <lineage>
        <taxon>Eukaryota</taxon>
        <taxon>Fungi</taxon>
        <taxon>Dikarya</taxon>
        <taxon>Basidiomycota</taxon>
        <taxon>Agaricomycotina</taxon>
        <taxon>Agaricomycetes</taxon>
        <taxon>Agaricomycetidae</taxon>
        <taxon>Boletales</taxon>
        <taxon>Coniophorineae</taxon>
        <taxon>Coniophoraceae</taxon>
        <taxon>Coniophora</taxon>
    </lineage>
</organism>
<name>A0A5M3MMZ2_CONPW</name>
<proteinExistence type="predicted"/>
<gene>
    <name evidence="1" type="ORF">CONPUDRAFT_154504</name>
</gene>
<keyword evidence="2" id="KW-1185">Reference proteome</keyword>
<dbReference type="AlphaFoldDB" id="A0A5M3MMZ2"/>
<dbReference type="EMBL" id="JH711579">
    <property type="protein sequence ID" value="EIW80473.1"/>
    <property type="molecule type" value="Genomic_DNA"/>
</dbReference>
<evidence type="ECO:0000313" key="2">
    <source>
        <dbReference type="Proteomes" id="UP000053558"/>
    </source>
</evidence>
<sequence>MSAYSRLDSQLQPSTLAVALHRIPSPSPHPPPGPLLRPLLLVPSFALSSWSPPSPSPPGSLSRPSPALLLAPSLRPRPALLLAPSLALAPPSSWLPPFVLAPPSWFPLVMVR</sequence>
<comment type="caution">
    <text evidence="1">The sequence shown here is derived from an EMBL/GenBank/DDBJ whole genome shotgun (WGS) entry which is preliminary data.</text>
</comment>
<dbReference type="KEGG" id="cput:CONPUDRAFT_154504"/>
<dbReference type="Proteomes" id="UP000053558">
    <property type="component" value="Unassembled WGS sequence"/>
</dbReference>
<evidence type="ECO:0000313" key="1">
    <source>
        <dbReference type="EMBL" id="EIW80473.1"/>
    </source>
</evidence>